<dbReference type="Proteomes" id="UP001190700">
    <property type="component" value="Unassembled WGS sequence"/>
</dbReference>
<evidence type="ECO:0000256" key="2">
    <source>
        <dbReference type="ARBA" id="ARBA00023276"/>
    </source>
</evidence>
<gene>
    <name evidence="6" type="ORF">CYMTET_15668</name>
</gene>
<keyword evidence="2" id="KW-0604">Photosystem II</keyword>
<keyword evidence="7" id="KW-1185">Reference proteome</keyword>
<reference evidence="6 7" key="1">
    <citation type="journal article" date="2015" name="Genome Biol. Evol.">
        <title>Comparative Genomics of a Bacterivorous Green Alga Reveals Evolutionary Causalities and Consequences of Phago-Mixotrophic Mode of Nutrition.</title>
        <authorList>
            <person name="Burns J.A."/>
            <person name="Paasch A."/>
            <person name="Narechania A."/>
            <person name="Kim E."/>
        </authorList>
    </citation>
    <scope>NUCLEOTIDE SEQUENCE [LARGE SCALE GENOMIC DNA]</scope>
    <source>
        <strain evidence="6 7">PLY_AMNH</strain>
    </source>
</reference>
<evidence type="ECO:0000256" key="4">
    <source>
        <dbReference type="SAM" id="SignalP"/>
    </source>
</evidence>
<evidence type="ECO:0000256" key="3">
    <source>
        <dbReference type="SAM" id="MobiDB-lite"/>
    </source>
</evidence>
<dbReference type="GO" id="GO:0015979">
    <property type="term" value="P:photosynthesis"/>
    <property type="evidence" value="ECO:0007669"/>
    <property type="project" value="UniProtKB-KW"/>
</dbReference>
<dbReference type="SUPFAM" id="SSF110296">
    <property type="entry name" value="Oligoxyloglucan reducing end-specific cellobiohydrolase"/>
    <property type="match status" value="1"/>
</dbReference>
<evidence type="ECO:0000256" key="1">
    <source>
        <dbReference type="ARBA" id="ARBA00022531"/>
    </source>
</evidence>
<feature type="compositionally biased region" description="Pro residues" evidence="3">
    <location>
        <begin position="508"/>
        <end position="523"/>
    </location>
</feature>
<feature type="signal peptide" evidence="4">
    <location>
        <begin position="1"/>
        <end position="26"/>
    </location>
</feature>
<dbReference type="PANTHER" id="PTHR47199:SF2">
    <property type="entry name" value="PHOTOSYSTEM II STABILITY_ASSEMBLY FACTOR HCF136, CHLOROPLASTIC"/>
    <property type="match status" value="1"/>
</dbReference>
<feature type="domain" description="Photosynthesis system II assembly factor Ycf48/Hcf136-like" evidence="5">
    <location>
        <begin position="25"/>
        <end position="154"/>
    </location>
</feature>
<dbReference type="AlphaFoldDB" id="A0AAE0L923"/>
<feature type="chain" id="PRO_5041975724" description="Photosynthesis system II assembly factor Ycf48/Hcf136-like domain-containing protein" evidence="4">
    <location>
        <begin position="27"/>
        <end position="541"/>
    </location>
</feature>
<organism evidence="6 7">
    <name type="scientific">Cymbomonas tetramitiformis</name>
    <dbReference type="NCBI Taxonomy" id="36881"/>
    <lineage>
        <taxon>Eukaryota</taxon>
        <taxon>Viridiplantae</taxon>
        <taxon>Chlorophyta</taxon>
        <taxon>Pyramimonadophyceae</taxon>
        <taxon>Pyramimonadales</taxon>
        <taxon>Pyramimonadaceae</taxon>
        <taxon>Cymbomonas</taxon>
    </lineage>
</organism>
<evidence type="ECO:0000259" key="5">
    <source>
        <dbReference type="Pfam" id="PF14870"/>
    </source>
</evidence>
<name>A0AAE0L923_9CHLO</name>
<keyword evidence="4" id="KW-0732">Signal</keyword>
<proteinExistence type="predicted"/>
<accession>A0AAE0L923</accession>
<feature type="domain" description="Photosynthesis system II assembly factor Ycf48/Hcf136-like" evidence="5">
    <location>
        <begin position="165"/>
        <end position="251"/>
    </location>
</feature>
<feature type="region of interest" description="Disordered" evidence="3">
    <location>
        <begin position="508"/>
        <end position="541"/>
    </location>
</feature>
<dbReference type="Pfam" id="PF14870">
    <property type="entry name" value="PSII_BNR"/>
    <property type="match status" value="2"/>
</dbReference>
<dbReference type="EMBL" id="LGRX02006675">
    <property type="protein sequence ID" value="KAK3276244.1"/>
    <property type="molecule type" value="Genomic_DNA"/>
</dbReference>
<keyword evidence="1" id="KW-0602">Photosynthesis</keyword>
<dbReference type="InterPro" id="IPR015943">
    <property type="entry name" value="WD40/YVTN_repeat-like_dom_sf"/>
</dbReference>
<sequence length="541" mass="60377">MWCHPFGTSYSKTVVGLASLLLVVQSEWVRWETGYDDDFNDIQFLNREVGWITGTNDTILHTTDGGYEWTRQTGEWSNLPSWTAISMVNEQVGWISGTYSKTLYTVNGGAKWNHLVTGVSHHIFLQDVKAFSESEVCFIGDSGTIIRSISGGRTSHLEPLLPNIDWQFQNAGTWNTLYSMSWLDRSTGWVVGGQSTVLHTTDAGQNWQKLYSTEESGILGAVHFENSRLGYAGGVRGRMMRTEMGGTRWYETTTCTRTPPLADVPDTWAVATYKSQWGQEVWSTTSTGQICYTYDDALIHWIEQRPPDGVMLTSSSTVTWDNNSTGGLRIYVVGYRGTLLYYTGSPPPPVAGVLWSHLYVDAEEKRVTFNSLPTDGWGHIHLEASFPFTDNMNLFSRNVDGDAHYIAGQDIGACKGALTEVYFWDRVVDQQELLTIIDGFNAYWSKPDRTFNQGLLSLYALEEGEGTLVRDNRKEHPDAALVNGATWSHDIAPKAGWRETYKLIVAPSPPPPPPLQAHPPPRVPLLHRVHPSTIAPSSTPT</sequence>
<dbReference type="GO" id="GO:0009523">
    <property type="term" value="C:photosystem II"/>
    <property type="evidence" value="ECO:0007669"/>
    <property type="project" value="UniProtKB-KW"/>
</dbReference>
<evidence type="ECO:0000313" key="6">
    <source>
        <dbReference type="EMBL" id="KAK3276244.1"/>
    </source>
</evidence>
<comment type="caution">
    <text evidence="6">The sequence shown here is derived from an EMBL/GenBank/DDBJ whole genome shotgun (WGS) entry which is preliminary data.</text>
</comment>
<dbReference type="InterPro" id="IPR028203">
    <property type="entry name" value="PSII_CF48-like_dom"/>
</dbReference>
<protein>
    <recommendedName>
        <fullName evidence="5">Photosynthesis system II assembly factor Ycf48/Hcf136-like domain-containing protein</fullName>
    </recommendedName>
</protein>
<dbReference type="Gene3D" id="2.130.10.10">
    <property type="entry name" value="YVTN repeat-like/Quinoprotein amine dehydrogenase"/>
    <property type="match status" value="1"/>
</dbReference>
<evidence type="ECO:0000313" key="7">
    <source>
        <dbReference type="Proteomes" id="UP001190700"/>
    </source>
</evidence>
<dbReference type="PANTHER" id="PTHR47199">
    <property type="entry name" value="PHOTOSYSTEM II STABILITY/ASSEMBLY FACTOR HCF136, CHLOROPLASTIC"/>
    <property type="match status" value="1"/>
</dbReference>